<keyword evidence="12" id="KW-0969">Cilium</keyword>
<evidence type="ECO:0000256" key="5">
    <source>
        <dbReference type="ARBA" id="ARBA00022525"/>
    </source>
</evidence>
<dbReference type="Proteomes" id="UP000436822">
    <property type="component" value="Unassembled WGS sequence"/>
</dbReference>
<feature type="domain" description="Flagellar hook-associated protein FlgK helical" evidence="11">
    <location>
        <begin position="91"/>
        <end position="313"/>
    </location>
</feature>
<feature type="coiled-coil region" evidence="8">
    <location>
        <begin position="161"/>
        <end position="188"/>
    </location>
</feature>
<organism evidence="12 13">
    <name type="scientific">Litoreibacter roseus</name>
    <dbReference type="NCBI Taxonomy" id="2601869"/>
    <lineage>
        <taxon>Bacteria</taxon>
        <taxon>Pseudomonadati</taxon>
        <taxon>Pseudomonadota</taxon>
        <taxon>Alphaproteobacteria</taxon>
        <taxon>Rhodobacterales</taxon>
        <taxon>Roseobacteraceae</taxon>
        <taxon>Litoreibacter</taxon>
    </lineage>
</organism>
<dbReference type="GO" id="GO:0009424">
    <property type="term" value="C:bacterial-type flagellum hook"/>
    <property type="evidence" value="ECO:0007669"/>
    <property type="project" value="UniProtKB-UniRule"/>
</dbReference>
<evidence type="ECO:0000259" key="9">
    <source>
        <dbReference type="Pfam" id="PF00460"/>
    </source>
</evidence>
<evidence type="ECO:0000256" key="7">
    <source>
        <dbReference type="RuleBase" id="RU362065"/>
    </source>
</evidence>
<dbReference type="Pfam" id="PF06429">
    <property type="entry name" value="Flg_bbr_C"/>
    <property type="match status" value="1"/>
</dbReference>
<dbReference type="GO" id="GO:0005576">
    <property type="term" value="C:extracellular region"/>
    <property type="evidence" value="ECO:0007669"/>
    <property type="project" value="UniProtKB-SubCell"/>
</dbReference>
<dbReference type="OrthoDB" id="7181295at2"/>
<evidence type="ECO:0000256" key="6">
    <source>
        <dbReference type="ARBA" id="ARBA00023143"/>
    </source>
</evidence>
<dbReference type="RefSeq" id="WP_159806070.1">
    <property type="nucleotide sequence ID" value="NZ_BLJE01000002.1"/>
</dbReference>
<keyword evidence="8" id="KW-0175">Coiled coil</keyword>
<reference evidence="12 13" key="1">
    <citation type="submission" date="2019-12" db="EMBL/GenBank/DDBJ databases">
        <title>Litoreibacter badius sp. nov., a novel bacteriochlorophyll a-containing bacterium in the genus Litoreibacter.</title>
        <authorList>
            <person name="Kanamuro M."/>
            <person name="Takabe Y."/>
            <person name="Mori K."/>
            <person name="Takaichi S."/>
            <person name="Hanada S."/>
        </authorList>
    </citation>
    <scope>NUCLEOTIDE SEQUENCE [LARGE SCALE GENOMIC DNA]</scope>
    <source>
        <strain evidence="12 13">K6</strain>
    </source>
</reference>
<name>A0A6N6JEW8_9RHOB</name>
<dbReference type="SUPFAM" id="SSF64518">
    <property type="entry name" value="Phase 1 flagellin"/>
    <property type="match status" value="1"/>
</dbReference>
<evidence type="ECO:0000256" key="4">
    <source>
        <dbReference type="ARBA" id="ARBA00016244"/>
    </source>
</evidence>
<dbReference type="InterPro" id="IPR002371">
    <property type="entry name" value="FlgK"/>
</dbReference>
<dbReference type="PANTHER" id="PTHR30033">
    <property type="entry name" value="FLAGELLAR HOOK-ASSOCIATED PROTEIN 1"/>
    <property type="match status" value="1"/>
</dbReference>
<comment type="caution">
    <text evidence="12">The sequence shown here is derived from an EMBL/GenBank/DDBJ whole genome shotgun (WGS) entry which is preliminary data.</text>
</comment>
<evidence type="ECO:0000313" key="12">
    <source>
        <dbReference type="EMBL" id="GFE64695.1"/>
    </source>
</evidence>
<keyword evidence="6 7" id="KW-0975">Bacterial flagellum</keyword>
<evidence type="ECO:0000256" key="1">
    <source>
        <dbReference type="ARBA" id="ARBA00004117"/>
    </source>
</evidence>
<keyword evidence="5 7" id="KW-0964">Secreted</keyword>
<comment type="similarity">
    <text evidence="3 7">Belongs to the flagella basal body rod proteins family.</text>
</comment>
<evidence type="ECO:0000259" key="10">
    <source>
        <dbReference type="Pfam" id="PF06429"/>
    </source>
</evidence>
<dbReference type="PRINTS" id="PR01005">
    <property type="entry name" value="FLGHOOKAP1"/>
</dbReference>
<dbReference type="PANTHER" id="PTHR30033:SF1">
    <property type="entry name" value="FLAGELLAR HOOK-ASSOCIATED PROTEIN 1"/>
    <property type="match status" value="1"/>
</dbReference>
<dbReference type="AlphaFoldDB" id="A0A6N6JEW8"/>
<dbReference type="NCBIfam" id="TIGR02492">
    <property type="entry name" value="flgK_ends"/>
    <property type="match status" value="1"/>
</dbReference>
<dbReference type="Pfam" id="PF00460">
    <property type="entry name" value="Flg_bb_rod"/>
    <property type="match status" value="1"/>
</dbReference>
<dbReference type="GO" id="GO:0009425">
    <property type="term" value="C:bacterial-type flagellum basal body"/>
    <property type="evidence" value="ECO:0007669"/>
    <property type="project" value="UniProtKB-SubCell"/>
</dbReference>
<dbReference type="InterPro" id="IPR010930">
    <property type="entry name" value="Flg_bb/hook_C_dom"/>
</dbReference>
<evidence type="ECO:0000256" key="3">
    <source>
        <dbReference type="ARBA" id="ARBA00009677"/>
    </source>
</evidence>
<keyword evidence="13" id="KW-1185">Reference proteome</keyword>
<evidence type="ECO:0000313" key="13">
    <source>
        <dbReference type="Proteomes" id="UP000436822"/>
    </source>
</evidence>
<dbReference type="Pfam" id="PF22638">
    <property type="entry name" value="FlgK_D1"/>
    <property type="match status" value="1"/>
</dbReference>
<accession>A0A6N6JEW8</accession>
<dbReference type="GO" id="GO:0044780">
    <property type="term" value="P:bacterial-type flagellum assembly"/>
    <property type="evidence" value="ECO:0007669"/>
    <property type="project" value="InterPro"/>
</dbReference>
<proteinExistence type="inferred from homology"/>
<evidence type="ECO:0000259" key="11">
    <source>
        <dbReference type="Pfam" id="PF22638"/>
    </source>
</evidence>
<gene>
    <name evidence="7 12" type="primary">flgK</name>
    <name evidence="12" type="ORF">KIN_17690</name>
</gene>
<dbReference type="InterPro" id="IPR053927">
    <property type="entry name" value="FlgK_helical"/>
</dbReference>
<dbReference type="GO" id="GO:0005198">
    <property type="term" value="F:structural molecule activity"/>
    <property type="evidence" value="ECO:0007669"/>
    <property type="project" value="UniProtKB-UniRule"/>
</dbReference>
<evidence type="ECO:0000256" key="2">
    <source>
        <dbReference type="ARBA" id="ARBA00004613"/>
    </source>
</evidence>
<comment type="subcellular location">
    <subcellularLocation>
        <location evidence="1">Bacterial flagellum basal body</location>
    </subcellularLocation>
    <subcellularLocation>
        <location evidence="2 7">Secreted</location>
    </subcellularLocation>
</comment>
<feature type="domain" description="Flagellar basal-body/hook protein C-terminal" evidence="10">
    <location>
        <begin position="445"/>
        <end position="484"/>
    </location>
</feature>
<dbReference type="InterPro" id="IPR001444">
    <property type="entry name" value="Flag_bb_rod_N"/>
</dbReference>
<feature type="domain" description="Flagellar basal body rod protein N-terminal" evidence="9">
    <location>
        <begin position="8"/>
        <end position="36"/>
    </location>
</feature>
<keyword evidence="12" id="KW-0282">Flagellum</keyword>
<sequence length="484" mass="50496">MSISSALANAVSGLTAASRSAEVISSNVANSLTEGYGRREIQLASRTAGAVGAGVQITGVERQVNETAISDRRQADASYGEASTKAGFFLRLEQTMGTPDDAASLTSKVATLEASLIAAAGTPNSDTKLAAVVNAAQEVATQLNKTSDEISTIRVEADTKISKQVEDLNSALQNVEDLNKEIRRTLAAGGDASTLMDQRQSEIDAVSEIVPLQQLPRDYGGVALMTSNGTVLLDDTAAKLSFDRTAFITPDMTLTSGALSGVTIEGSATTVGSPAAALAGGSLSGLFAVRDIYAPEAQEQLDGLARDLIERVSKTGVDPTLTATDPGLFTDNATVLDPLNEIGLASRIQVNAAVDPSESGEYRKLRDGLQSITPGAPGDTTILTALSDALSSLDAPSSTALETTGSFSNLISDVLSGFGSSRQLSERQQTFAATQQRALTEVELQSGVDTDQEMQKLLLVEQAYAANARVIQVVDEMMQSILRI</sequence>
<evidence type="ECO:0000256" key="8">
    <source>
        <dbReference type="SAM" id="Coils"/>
    </source>
</evidence>
<dbReference type="EMBL" id="BLJE01000002">
    <property type="protein sequence ID" value="GFE64695.1"/>
    <property type="molecule type" value="Genomic_DNA"/>
</dbReference>
<protein>
    <recommendedName>
        <fullName evidence="4 7">Flagellar hook-associated protein 1</fullName>
        <shortName evidence="7">HAP1</shortName>
    </recommendedName>
</protein>
<keyword evidence="12" id="KW-0966">Cell projection</keyword>